<dbReference type="EC" id="2.7.13.3" evidence="3"/>
<comment type="catalytic activity">
    <reaction evidence="1">
        <text>ATP + protein L-histidine = ADP + protein N-phospho-L-histidine.</text>
        <dbReference type="EC" id="2.7.13.3"/>
    </reaction>
</comment>
<organism evidence="14 15">
    <name type="scientific">Pedobacter steynii</name>
    <dbReference type="NCBI Taxonomy" id="430522"/>
    <lineage>
        <taxon>Bacteria</taxon>
        <taxon>Pseudomonadati</taxon>
        <taxon>Bacteroidota</taxon>
        <taxon>Sphingobacteriia</taxon>
        <taxon>Sphingobacteriales</taxon>
        <taxon>Sphingobacteriaceae</taxon>
        <taxon>Pedobacter</taxon>
    </lineage>
</organism>
<dbReference type="Gene3D" id="1.10.287.130">
    <property type="match status" value="1"/>
</dbReference>
<keyword evidence="4" id="KW-0597">Phosphoprotein</keyword>
<dbReference type="InterPro" id="IPR036097">
    <property type="entry name" value="HisK_dim/P_sf"/>
</dbReference>
<dbReference type="Pfam" id="PF00672">
    <property type="entry name" value="HAMP"/>
    <property type="match status" value="1"/>
</dbReference>
<dbReference type="SUPFAM" id="SSF158472">
    <property type="entry name" value="HAMP domain-like"/>
    <property type="match status" value="1"/>
</dbReference>
<evidence type="ECO:0000256" key="8">
    <source>
        <dbReference type="ARBA" id="ARBA00022989"/>
    </source>
</evidence>
<dbReference type="SMART" id="SM00388">
    <property type="entry name" value="HisKA"/>
    <property type="match status" value="1"/>
</dbReference>
<keyword evidence="7 14" id="KW-0418">Kinase</keyword>
<evidence type="ECO:0000256" key="5">
    <source>
        <dbReference type="ARBA" id="ARBA00022679"/>
    </source>
</evidence>
<dbReference type="InterPro" id="IPR004358">
    <property type="entry name" value="Sig_transdc_His_kin-like_C"/>
</dbReference>
<evidence type="ECO:0000256" key="9">
    <source>
        <dbReference type="ARBA" id="ARBA00023012"/>
    </source>
</evidence>
<dbReference type="SMART" id="SM00387">
    <property type="entry name" value="HATPase_c"/>
    <property type="match status" value="1"/>
</dbReference>
<keyword evidence="6 11" id="KW-0812">Transmembrane</keyword>
<dbReference type="Proteomes" id="UP000094313">
    <property type="component" value="Chromosome"/>
</dbReference>
<evidence type="ECO:0000256" key="10">
    <source>
        <dbReference type="ARBA" id="ARBA00023136"/>
    </source>
</evidence>
<keyword evidence="5" id="KW-0808">Transferase</keyword>
<dbReference type="InterPro" id="IPR003660">
    <property type="entry name" value="HAMP_dom"/>
</dbReference>
<evidence type="ECO:0000259" key="12">
    <source>
        <dbReference type="PROSITE" id="PS50109"/>
    </source>
</evidence>
<dbReference type="InterPro" id="IPR036890">
    <property type="entry name" value="HATPase_C_sf"/>
</dbReference>
<protein>
    <recommendedName>
        <fullName evidence="3">histidine kinase</fullName>
        <ecNumber evidence="3">2.7.13.3</ecNumber>
    </recommendedName>
</protein>
<keyword evidence="9" id="KW-0902">Two-component regulatory system</keyword>
<dbReference type="PROSITE" id="PS50885">
    <property type="entry name" value="HAMP"/>
    <property type="match status" value="1"/>
</dbReference>
<dbReference type="InterPro" id="IPR003594">
    <property type="entry name" value="HATPase_dom"/>
</dbReference>
<evidence type="ECO:0000256" key="7">
    <source>
        <dbReference type="ARBA" id="ARBA00022777"/>
    </source>
</evidence>
<dbReference type="SMART" id="SM00304">
    <property type="entry name" value="HAMP"/>
    <property type="match status" value="1"/>
</dbReference>
<dbReference type="Pfam" id="PF02518">
    <property type="entry name" value="HATPase_c"/>
    <property type="match status" value="1"/>
</dbReference>
<dbReference type="SUPFAM" id="SSF55874">
    <property type="entry name" value="ATPase domain of HSP90 chaperone/DNA topoisomerase II/histidine kinase"/>
    <property type="match status" value="1"/>
</dbReference>
<evidence type="ECO:0000256" key="1">
    <source>
        <dbReference type="ARBA" id="ARBA00000085"/>
    </source>
</evidence>
<dbReference type="Gene3D" id="6.10.340.10">
    <property type="match status" value="1"/>
</dbReference>
<feature type="transmembrane region" description="Helical" evidence="11">
    <location>
        <begin position="7"/>
        <end position="28"/>
    </location>
</feature>
<sequence>MKIRHKLSLLFTLLFAVLICGFAFFIYFSSAENREEEYYKRLRQLAITKTNLLLDAKVAPDVLQLIYKNSPSSLFQEEVAVYDTAFHLLYHDAVNIDKIKETKAMIGEIVRKGEIQFNQGQLQAVGFLYRYKGTDYVITAAAKDEYGLLKLNNLRFILILSALGSVLLTVFAGYFFARHALKQVAEMVDEVEEITAKSLDRRLKVENSNDEVGELATTFNLMLDRIENSFDAQKEFVSHISHELRTPLATVIAELEISQNKERSTEEYKKAIELALTDARKLARLSTSLLNLANASYDQAEISFKEIRLDEVLLDARTEVMHNQQGYHVNIIFDQEAEDDDFISIQGNEHLLKVAFINLMENNCKFSENRESVVSISYYKEKTILRFSDQGIGIAEKDIENLFKPFYRGNNKGYAEGNGIGLALTKKIIALHNGEILVTSKLNEGTTFILILNHV</sequence>
<dbReference type="GO" id="GO:0005886">
    <property type="term" value="C:plasma membrane"/>
    <property type="evidence" value="ECO:0007669"/>
    <property type="project" value="TreeGrafter"/>
</dbReference>
<evidence type="ECO:0000313" key="14">
    <source>
        <dbReference type="EMBL" id="AOM81050.1"/>
    </source>
</evidence>
<accession>A0A1D7QQV4</accession>
<comment type="subcellular location">
    <subcellularLocation>
        <location evidence="2">Membrane</location>
    </subcellularLocation>
</comment>
<dbReference type="PROSITE" id="PS50109">
    <property type="entry name" value="HIS_KIN"/>
    <property type="match status" value="1"/>
</dbReference>
<evidence type="ECO:0000313" key="15">
    <source>
        <dbReference type="Proteomes" id="UP000094313"/>
    </source>
</evidence>
<feature type="domain" description="HAMP" evidence="13">
    <location>
        <begin position="178"/>
        <end position="231"/>
    </location>
</feature>
<dbReference type="KEGG" id="psty:BFS30_27130"/>
<dbReference type="Gene3D" id="3.30.565.10">
    <property type="entry name" value="Histidine kinase-like ATPase, C-terminal domain"/>
    <property type="match status" value="1"/>
</dbReference>
<name>A0A1D7QQV4_9SPHI</name>
<dbReference type="GO" id="GO:0000155">
    <property type="term" value="F:phosphorelay sensor kinase activity"/>
    <property type="evidence" value="ECO:0007669"/>
    <property type="project" value="InterPro"/>
</dbReference>
<evidence type="ECO:0000256" key="11">
    <source>
        <dbReference type="SAM" id="Phobius"/>
    </source>
</evidence>
<dbReference type="AlphaFoldDB" id="A0A1D7QQV4"/>
<feature type="transmembrane region" description="Helical" evidence="11">
    <location>
        <begin position="156"/>
        <end position="177"/>
    </location>
</feature>
<dbReference type="PANTHER" id="PTHR45436:SF5">
    <property type="entry name" value="SENSOR HISTIDINE KINASE TRCS"/>
    <property type="match status" value="1"/>
</dbReference>
<dbReference type="EMBL" id="CP017141">
    <property type="protein sequence ID" value="AOM81050.1"/>
    <property type="molecule type" value="Genomic_DNA"/>
</dbReference>
<proteinExistence type="predicted"/>
<keyword evidence="8 11" id="KW-1133">Transmembrane helix</keyword>
<feature type="domain" description="Histidine kinase" evidence="12">
    <location>
        <begin position="239"/>
        <end position="455"/>
    </location>
</feature>
<dbReference type="SUPFAM" id="SSF47384">
    <property type="entry name" value="Homodimeric domain of signal transducing histidine kinase"/>
    <property type="match status" value="1"/>
</dbReference>
<dbReference type="CDD" id="cd00082">
    <property type="entry name" value="HisKA"/>
    <property type="match status" value="1"/>
</dbReference>
<reference evidence="14 15" key="1">
    <citation type="submission" date="2016-08" db="EMBL/GenBank/DDBJ databases">
        <authorList>
            <person name="Seilhamer J.J."/>
        </authorList>
    </citation>
    <scope>NUCLEOTIDE SEQUENCE [LARGE SCALE GENOMIC DNA]</scope>
    <source>
        <strain evidence="14 15">DX4</strain>
    </source>
</reference>
<dbReference type="InterPro" id="IPR003661">
    <property type="entry name" value="HisK_dim/P_dom"/>
</dbReference>
<dbReference type="PANTHER" id="PTHR45436">
    <property type="entry name" value="SENSOR HISTIDINE KINASE YKOH"/>
    <property type="match status" value="1"/>
</dbReference>
<dbReference type="Pfam" id="PF00512">
    <property type="entry name" value="HisKA"/>
    <property type="match status" value="1"/>
</dbReference>
<keyword evidence="10 11" id="KW-0472">Membrane</keyword>
<gene>
    <name evidence="14" type="ORF">BFS30_27130</name>
</gene>
<evidence type="ECO:0000256" key="2">
    <source>
        <dbReference type="ARBA" id="ARBA00004370"/>
    </source>
</evidence>
<dbReference type="InterPro" id="IPR005467">
    <property type="entry name" value="His_kinase_dom"/>
</dbReference>
<dbReference type="InterPro" id="IPR050428">
    <property type="entry name" value="TCS_sensor_his_kinase"/>
</dbReference>
<evidence type="ECO:0000256" key="4">
    <source>
        <dbReference type="ARBA" id="ARBA00022553"/>
    </source>
</evidence>
<evidence type="ECO:0000259" key="13">
    <source>
        <dbReference type="PROSITE" id="PS50885"/>
    </source>
</evidence>
<dbReference type="PRINTS" id="PR00344">
    <property type="entry name" value="BCTRLSENSOR"/>
</dbReference>
<dbReference type="CDD" id="cd06225">
    <property type="entry name" value="HAMP"/>
    <property type="match status" value="1"/>
</dbReference>
<keyword evidence="15" id="KW-1185">Reference proteome</keyword>
<evidence type="ECO:0000256" key="3">
    <source>
        <dbReference type="ARBA" id="ARBA00012438"/>
    </source>
</evidence>
<evidence type="ECO:0000256" key="6">
    <source>
        <dbReference type="ARBA" id="ARBA00022692"/>
    </source>
</evidence>
<dbReference type="OrthoDB" id="594725at2"/>